<evidence type="ECO:0000313" key="4">
    <source>
        <dbReference type="EMBL" id="MBO1926130.1"/>
    </source>
</evidence>
<dbReference type="GO" id="GO:0016740">
    <property type="term" value="F:transferase activity"/>
    <property type="evidence" value="ECO:0007669"/>
    <property type="project" value="UniProtKB-KW"/>
</dbReference>
<dbReference type="RefSeq" id="WP_208146495.1">
    <property type="nucleotide sequence ID" value="NZ_JAGETV010000001.1"/>
</dbReference>
<dbReference type="PANTHER" id="PTHR19136:SF81">
    <property type="entry name" value="MOLYBDENUM COFACTOR GUANYLYLTRANSFERASE"/>
    <property type="match status" value="1"/>
</dbReference>
<dbReference type="EMBL" id="JAGETV010000001">
    <property type="protein sequence ID" value="MBO1926130.1"/>
    <property type="molecule type" value="Genomic_DNA"/>
</dbReference>
<keyword evidence="5" id="KW-1185">Reference proteome</keyword>
<dbReference type="PANTHER" id="PTHR19136">
    <property type="entry name" value="MOLYBDENUM COFACTOR GUANYLYLTRANSFERASE"/>
    <property type="match status" value="1"/>
</dbReference>
<dbReference type="Pfam" id="PF12804">
    <property type="entry name" value="NTP_transf_3"/>
    <property type="match status" value="1"/>
</dbReference>
<dbReference type="InterPro" id="IPR025877">
    <property type="entry name" value="MobA-like_NTP_Trfase"/>
</dbReference>
<keyword evidence="1 4" id="KW-0808">Transferase</keyword>
<accession>A0ABS3Q1D9</accession>
<sequence length="194" mass="21872">MIGVVILAGGQGRRMGGQDKGWCQLAGKAFIEIVLEKLERQVSLLNQPVQIVISANRNIEQYRQFGVPVITDLRDGFQGPLAGVETALNYGLKNDISIWITCPIDCLQLPDDYLQKMSRNLSEKIVVWAQNGRQHFSHMRLTTKSFTVLQDYLSDQNSIKGFLYQQGHNQQFASDSIESDNWLFNVNGIEALQV</sequence>
<comment type="caution">
    <text evidence="4">The sequence shown here is derived from an EMBL/GenBank/DDBJ whole genome shotgun (WGS) entry which is preliminary data.</text>
</comment>
<reference evidence="4 5" key="1">
    <citation type="submission" date="2021-03" db="EMBL/GenBank/DDBJ databases">
        <title>Thiomicrorhabdus sp.nov.,novel sulfur-oxidizing bacteria isolated from coastal sediment.</title>
        <authorList>
            <person name="Liu X."/>
        </authorList>
    </citation>
    <scope>NUCLEOTIDE SEQUENCE [LARGE SCALE GENOMIC DNA]</scope>
    <source>
        <strain evidence="4 5">6S2-11</strain>
    </source>
</reference>
<gene>
    <name evidence="4" type="ORF">J3998_00950</name>
</gene>
<dbReference type="Gene3D" id="3.90.550.10">
    <property type="entry name" value="Spore Coat Polysaccharide Biosynthesis Protein SpsA, Chain A"/>
    <property type="match status" value="1"/>
</dbReference>
<organism evidence="4 5">
    <name type="scientific">Thiomicrorhabdus marina</name>
    <dbReference type="NCBI Taxonomy" id="2818442"/>
    <lineage>
        <taxon>Bacteria</taxon>
        <taxon>Pseudomonadati</taxon>
        <taxon>Pseudomonadota</taxon>
        <taxon>Gammaproteobacteria</taxon>
        <taxon>Thiotrichales</taxon>
        <taxon>Piscirickettsiaceae</taxon>
        <taxon>Thiomicrorhabdus</taxon>
    </lineage>
</organism>
<dbReference type="InterPro" id="IPR029044">
    <property type="entry name" value="Nucleotide-diphossugar_trans"/>
</dbReference>
<evidence type="ECO:0000256" key="1">
    <source>
        <dbReference type="ARBA" id="ARBA00022679"/>
    </source>
</evidence>
<evidence type="ECO:0000259" key="3">
    <source>
        <dbReference type="Pfam" id="PF12804"/>
    </source>
</evidence>
<dbReference type="SUPFAM" id="SSF53448">
    <property type="entry name" value="Nucleotide-diphospho-sugar transferases"/>
    <property type="match status" value="1"/>
</dbReference>
<name>A0ABS3Q1D9_9GAMM</name>
<proteinExistence type="predicted"/>
<evidence type="ECO:0000256" key="2">
    <source>
        <dbReference type="ARBA" id="ARBA00022842"/>
    </source>
</evidence>
<protein>
    <submittedName>
        <fullName evidence="4">NTP transferase domain-containing protein</fullName>
    </submittedName>
</protein>
<feature type="domain" description="MobA-like NTP transferase" evidence="3">
    <location>
        <begin position="4"/>
        <end position="163"/>
    </location>
</feature>
<keyword evidence="2" id="KW-0460">Magnesium</keyword>
<evidence type="ECO:0000313" key="5">
    <source>
        <dbReference type="Proteomes" id="UP000664835"/>
    </source>
</evidence>
<dbReference type="Proteomes" id="UP000664835">
    <property type="component" value="Unassembled WGS sequence"/>
</dbReference>